<dbReference type="PANTHER" id="PTHR31308:SF5">
    <property type="entry name" value="ERGOSTERYL-BETA-GLUCOSIDASE"/>
    <property type="match status" value="1"/>
</dbReference>
<dbReference type="RefSeq" id="XP_007879865.1">
    <property type="nucleotide sequence ID" value="XM_007881674.1"/>
</dbReference>
<dbReference type="SUPFAM" id="SSF51445">
    <property type="entry name" value="(Trans)glycosidases"/>
    <property type="match status" value="1"/>
</dbReference>
<dbReference type="Gene3D" id="2.60.40.1180">
    <property type="entry name" value="Golgi alpha-mannosidase II"/>
    <property type="match status" value="1"/>
</dbReference>
<dbReference type="InterPro" id="IPR052066">
    <property type="entry name" value="Glycosphingolipid_Hydrolases"/>
</dbReference>
<dbReference type="InterPro" id="IPR013780">
    <property type="entry name" value="Glyco_hydro_b"/>
</dbReference>
<keyword evidence="4" id="KW-0472">Membrane</keyword>
<name>A0A061H6S0_9BASI</name>
<keyword evidence="4" id="KW-1133">Transmembrane helix</keyword>
<feature type="transmembrane region" description="Helical" evidence="4">
    <location>
        <begin position="799"/>
        <end position="821"/>
    </location>
</feature>
<evidence type="ECO:0000256" key="4">
    <source>
        <dbReference type="SAM" id="Phobius"/>
    </source>
</evidence>
<evidence type="ECO:0000256" key="2">
    <source>
        <dbReference type="ARBA" id="ARBA00022801"/>
    </source>
</evidence>
<dbReference type="Pfam" id="PF00150">
    <property type="entry name" value="Cellulase"/>
    <property type="match status" value="1"/>
</dbReference>
<dbReference type="OrthoDB" id="9971853at2759"/>
<dbReference type="Gene3D" id="3.20.20.80">
    <property type="entry name" value="Glycosidases"/>
    <property type="match status" value="2"/>
</dbReference>
<dbReference type="eggNOG" id="ENOG502QPU8">
    <property type="taxonomic scope" value="Eukaryota"/>
</dbReference>
<gene>
    <name evidence="7" type="ORF">PFL1_04150</name>
</gene>
<dbReference type="InterPro" id="IPR017853">
    <property type="entry name" value="GH"/>
</dbReference>
<dbReference type="GO" id="GO:1904462">
    <property type="term" value="P:ergosteryl 3-beta-D-glucoside catabolic process"/>
    <property type="evidence" value="ECO:0007669"/>
    <property type="project" value="TreeGrafter"/>
</dbReference>
<evidence type="ECO:0000313" key="8">
    <source>
        <dbReference type="Proteomes" id="UP000053664"/>
    </source>
</evidence>
<dbReference type="HOGENOM" id="CLU_009024_1_0_1"/>
<evidence type="ECO:0000259" key="6">
    <source>
        <dbReference type="Pfam" id="PF18564"/>
    </source>
</evidence>
<dbReference type="InterPro" id="IPR041036">
    <property type="entry name" value="GH5_C"/>
</dbReference>
<evidence type="ECO:0000313" key="7">
    <source>
        <dbReference type="EMBL" id="EPQ28323.1"/>
    </source>
</evidence>
<dbReference type="Pfam" id="PF18564">
    <property type="entry name" value="Glyco_hydro_5_C"/>
    <property type="match status" value="1"/>
</dbReference>
<accession>A0A061H6S0</accession>
<dbReference type="GO" id="GO:0000272">
    <property type="term" value="P:polysaccharide catabolic process"/>
    <property type="evidence" value="ECO:0007669"/>
    <property type="project" value="InterPro"/>
</dbReference>
<dbReference type="AlphaFoldDB" id="A0A061H6S0"/>
<keyword evidence="4" id="KW-0812">Transmembrane</keyword>
<dbReference type="InterPro" id="IPR001547">
    <property type="entry name" value="Glyco_hydro_5"/>
</dbReference>
<feature type="domain" description="Glycoside hydrolase family 5 C-terminal" evidence="6">
    <location>
        <begin position="662"/>
        <end position="759"/>
    </location>
</feature>
<dbReference type="PANTHER" id="PTHR31308">
    <property type="match status" value="1"/>
</dbReference>
<keyword evidence="2" id="KW-0378">Hydrolase</keyword>
<dbReference type="EMBL" id="KE361635">
    <property type="protein sequence ID" value="EPQ28323.1"/>
    <property type="molecule type" value="Genomic_DNA"/>
</dbReference>
<dbReference type="KEGG" id="pfp:PFL1_04150"/>
<sequence length="831" mass="93430">MSEAQTKAATYAAHDLSHAALGHGPLRVRGNRFLDQHGRTLLLRGINVSGASKLPTTPNGLSHLSQGFYSHRSVSFIGRPFPLDQAPLHLARLKAWGLTLVRLLVTWESISHAGPNPNTDLDHDYIHYLTQLIQLMPKYGIKCFVCAHQDVWSRFSGGSGAPGWTFEAAGLDIHAFTQTGAAYVHSQDELRRATAKANKAEPSGPFLWPSGYQKLAASTMATLFWAGDAFAPDLVCTRTALDGSGRHEVVSIQTFLQDAYFEAFGRLSDALSGLEACIGFEAMNEPHRGLVNLHSFYKWNYDTDLHIGHYPTLAEALALGSGHAQKVHYYVKTWPMPTRISHRSLLDPQGRSAWLPADVVSAQGGVDRPKGMGRCVWKAHGVWEWNDTKQAAVILQHSYFDEDHRKGREGQRVEWYRDFYTPFLKRFHQRVNRKASSNLSFLEPIPNEFMPPWKPAAALDEEAARALREAATAQSYAAKTLLEEERPSNLVYAPHFYDLNVLFGKTHAWMSVNVQGLSRGMFVLKALYFGADGLRKNYRTQLANIVRYARASLGALPIVIGEVGIPYDINKRLAFATGDFSKQRELMDALIGAMEDNLLHFTLWNYNPDNRIEYGDGWNNEDFSLTNGGSDTGLPVKHDFRNHSFEGDELFRGGRVLDVVIRPYAAKVAGQPLKTQWDQRTLRYEFEWGNVPSSATDDDAGVDEATDRKRRTTEIFLPAYHYRGKEFSVTVSDGEYTLDAENQTLYIVHANREPFVKHRATIELRDERAHMLQRVRERRRHVGSRSPLPVSLELWLESWTVSQVLSISIVVLVALVGIVAIDQHVVATLER</sequence>
<dbReference type="GO" id="GO:0050295">
    <property type="term" value="F:steryl-beta-glucosidase activity"/>
    <property type="evidence" value="ECO:0007669"/>
    <property type="project" value="TreeGrafter"/>
</dbReference>
<evidence type="ECO:0008006" key="9">
    <source>
        <dbReference type="Google" id="ProtNLM"/>
    </source>
</evidence>
<evidence type="ECO:0000259" key="5">
    <source>
        <dbReference type="Pfam" id="PF00150"/>
    </source>
</evidence>
<protein>
    <recommendedName>
        <fullName evidence="9">Glycoside hydrolase family 5 C-terminal domain-containing protein</fullName>
    </recommendedName>
</protein>
<keyword evidence="3" id="KW-0326">Glycosidase</keyword>
<organism evidence="7 8">
    <name type="scientific">Pseudozyma flocculosa PF-1</name>
    <dbReference type="NCBI Taxonomy" id="1277687"/>
    <lineage>
        <taxon>Eukaryota</taxon>
        <taxon>Fungi</taxon>
        <taxon>Dikarya</taxon>
        <taxon>Basidiomycota</taxon>
        <taxon>Ustilaginomycotina</taxon>
        <taxon>Ustilaginomycetes</taxon>
        <taxon>Ustilaginales</taxon>
        <taxon>Ustilaginaceae</taxon>
        <taxon>Pseudozyma</taxon>
    </lineage>
</organism>
<dbReference type="GeneID" id="19318257"/>
<dbReference type="Proteomes" id="UP000053664">
    <property type="component" value="Unassembled WGS sequence"/>
</dbReference>
<feature type="domain" description="Glycoside hydrolase family 5" evidence="5">
    <location>
        <begin position="91"/>
        <end position="152"/>
    </location>
</feature>
<comment type="similarity">
    <text evidence="1">Belongs to the glycosyl hydrolase 5 (cellulase A) family.</text>
</comment>
<reference evidence="7 8" key="1">
    <citation type="journal article" date="2013" name="Plant Cell">
        <title>The transition from a phytopathogenic smut ancestor to an anamorphic biocontrol agent deciphered by comparative whole-genome analysis.</title>
        <authorList>
            <person name="Lefebvre F."/>
            <person name="Joly D.L."/>
            <person name="Labbe C."/>
            <person name="Teichmann B."/>
            <person name="Linning R."/>
            <person name="Belzile F."/>
            <person name="Bakkeren G."/>
            <person name="Belanger R.R."/>
        </authorList>
    </citation>
    <scope>NUCLEOTIDE SEQUENCE [LARGE SCALE GENOMIC DNA]</scope>
    <source>
        <strain evidence="7 8">PF-1</strain>
    </source>
</reference>
<proteinExistence type="inferred from homology"/>
<evidence type="ECO:0000256" key="3">
    <source>
        <dbReference type="ARBA" id="ARBA00023295"/>
    </source>
</evidence>
<evidence type="ECO:0000256" key="1">
    <source>
        <dbReference type="ARBA" id="ARBA00005641"/>
    </source>
</evidence>